<evidence type="ECO:0000256" key="2">
    <source>
        <dbReference type="SAM" id="MobiDB-lite"/>
    </source>
</evidence>
<dbReference type="VEuPathDB" id="TrichDB:TVAGG3_0547540"/>
<dbReference type="PANTHER" id="PTHR15688:SF1">
    <property type="entry name" value="KINETOCHORE-ASSOCIATED PROTEIN 1"/>
    <property type="match status" value="1"/>
</dbReference>
<feature type="coiled-coil region" evidence="1">
    <location>
        <begin position="1294"/>
        <end position="1321"/>
    </location>
</feature>
<evidence type="ECO:0000313" key="3">
    <source>
        <dbReference type="EMBL" id="EAY03660.1"/>
    </source>
</evidence>
<dbReference type="KEGG" id="tva:4761496"/>
<dbReference type="GO" id="GO:0031267">
    <property type="term" value="F:small GTPase binding"/>
    <property type="evidence" value="ECO:0000318"/>
    <property type="project" value="GO_Central"/>
</dbReference>
<dbReference type="OrthoDB" id="10611906at2759"/>
<dbReference type="STRING" id="5722.A2EUL1"/>
<dbReference type="RefSeq" id="XP_001315883.1">
    <property type="nucleotide sequence ID" value="XM_001315848.1"/>
</dbReference>
<evidence type="ECO:0000313" key="4">
    <source>
        <dbReference type="Proteomes" id="UP000001542"/>
    </source>
</evidence>
<protein>
    <submittedName>
        <fullName evidence="3">Uncharacterized protein</fullName>
    </submittedName>
</protein>
<reference evidence="3" key="2">
    <citation type="journal article" date="2007" name="Science">
        <title>Draft genome sequence of the sexually transmitted pathogen Trichomonas vaginalis.</title>
        <authorList>
            <person name="Carlton J.M."/>
            <person name="Hirt R.P."/>
            <person name="Silva J.C."/>
            <person name="Delcher A.L."/>
            <person name="Schatz M."/>
            <person name="Zhao Q."/>
            <person name="Wortman J.R."/>
            <person name="Bidwell S.L."/>
            <person name="Alsmark U.C.M."/>
            <person name="Besteiro S."/>
            <person name="Sicheritz-Ponten T."/>
            <person name="Noel C.J."/>
            <person name="Dacks J.B."/>
            <person name="Foster P.G."/>
            <person name="Simillion C."/>
            <person name="Van de Peer Y."/>
            <person name="Miranda-Saavedra D."/>
            <person name="Barton G.J."/>
            <person name="Westrop G.D."/>
            <person name="Mueller S."/>
            <person name="Dessi D."/>
            <person name="Fiori P.L."/>
            <person name="Ren Q."/>
            <person name="Paulsen I."/>
            <person name="Zhang H."/>
            <person name="Bastida-Corcuera F.D."/>
            <person name="Simoes-Barbosa A."/>
            <person name="Brown M.T."/>
            <person name="Hayes R.D."/>
            <person name="Mukherjee M."/>
            <person name="Okumura C.Y."/>
            <person name="Schneider R."/>
            <person name="Smith A.J."/>
            <person name="Vanacova S."/>
            <person name="Villalvazo M."/>
            <person name="Haas B.J."/>
            <person name="Pertea M."/>
            <person name="Feldblyum T.V."/>
            <person name="Utterback T.R."/>
            <person name="Shu C.L."/>
            <person name="Osoegawa K."/>
            <person name="de Jong P.J."/>
            <person name="Hrdy I."/>
            <person name="Horvathova L."/>
            <person name="Zubacova Z."/>
            <person name="Dolezal P."/>
            <person name="Malik S.B."/>
            <person name="Logsdon J.M. Jr."/>
            <person name="Henze K."/>
            <person name="Gupta A."/>
            <person name="Wang C.C."/>
            <person name="Dunne R.L."/>
            <person name="Upcroft J.A."/>
            <person name="Upcroft P."/>
            <person name="White O."/>
            <person name="Salzberg S.L."/>
            <person name="Tang P."/>
            <person name="Chiu C.-H."/>
            <person name="Lee Y.-S."/>
            <person name="Embley T.M."/>
            <person name="Coombs G.H."/>
            <person name="Mottram J.C."/>
            <person name="Tachezy J."/>
            <person name="Fraser-Liggett C.M."/>
            <person name="Johnson P.J."/>
        </authorList>
    </citation>
    <scope>NUCLEOTIDE SEQUENCE [LARGE SCALE GENOMIC DNA]</scope>
    <source>
        <strain evidence="3">G3</strain>
    </source>
</reference>
<dbReference type="EMBL" id="DS113498">
    <property type="protein sequence ID" value="EAY03660.1"/>
    <property type="molecule type" value="Genomic_DNA"/>
</dbReference>
<dbReference type="InParanoid" id="A2EUL1"/>
<organism evidence="3 4">
    <name type="scientific">Trichomonas vaginalis (strain ATCC PRA-98 / G3)</name>
    <dbReference type="NCBI Taxonomy" id="412133"/>
    <lineage>
        <taxon>Eukaryota</taxon>
        <taxon>Metamonada</taxon>
        <taxon>Parabasalia</taxon>
        <taxon>Trichomonadida</taxon>
        <taxon>Trichomonadidae</taxon>
        <taxon>Trichomonas</taxon>
    </lineage>
</organism>
<dbReference type="Proteomes" id="UP000001542">
    <property type="component" value="Unassembled WGS sequence"/>
</dbReference>
<dbReference type="GO" id="GO:1903394">
    <property type="term" value="P:protein localization to kinetochore involved in kinetochore assembly"/>
    <property type="evidence" value="ECO:0000318"/>
    <property type="project" value="GO_Central"/>
</dbReference>
<gene>
    <name evidence="3" type="ORF">TVAG_145290</name>
</gene>
<dbReference type="VEuPathDB" id="TrichDB:TVAG_145290"/>
<evidence type="ECO:0000256" key="1">
    <source>
        <dbReference type="SAM" id="Coils"/>
    </source>
</evidence>
<sequence>MSEKFSSTISSDEEIAAEEMAHSLADDLEKTRKFGSYCIIHEHFNKNECEDFINSNLAETIGPYLEKLNITKILTLMERHPEILDIFLTFFANIKPKQHPGITYIQHLINIIPRCPIKWIASFALDLENARLSTAFVNSTVSSYINAKPHILDQIRLNKETMKKILKNSTTTRGNDYTTSWQSLMKYREQCRELIEFKFDLTLNDYTNLDKSEFVIKMISQCDRPNKLVRCLRTQIIPYCELNSITIEPIIYQGIAKKTWDIKSKLSIITEFMKSTTTKQKALQILQFSGESEYKQIEEYAQQNNIDYNPDPDIFSKCISSYMPVQRSESLANFSVSSLPEKNTVTRKASQPIGYKRSPSIDLSLSSLGSLSHFSSIADGNPKDPEEYALKLKKFRNLKQIRPIYDLASTYGIVISYDGYSKLFSRQEIFYKLISRNGWDDMVTISQVLALNTNELMDIISQNHNYAQNGQVILPKILQYITRWNSNVFYQFTESCMFECLPFTPLKEIIELWHDCLQNVFTLIKYDSLDTVLIYARLLEVFKNFPDNKNLQNDIFDIMKTKKDLIEINESLIEKGLTDASRIFIPDIENYDFDVFKEDFCSGDIDRVSRASTQLRKLSFENAKDYLENVILTLDGCQYSLLAYCYSMLEELGQDRKRELNILVSLYDGPKHSVNFHELMENPLQTLQNHVNNDTLNGLLNVANFCDVGSDELIVYVIVNKMSSPFIDDYRDLIFSLKDRTHKELLTVLAPRLNKEDLSLFYQLIGLVKEQLMTQIAMDLNKNGLSAFAEQDLLINPVKLIRSLYNKIELHETHGRRLHKIVEKIASSYKIDLRSLKWNLLMEYLNEDYPELKEDEFKIYGTTNDEILTNADNEVVSKCLFLLRTQNPGEGLKFLKQKIEFKLKSKSDMRSQIKSAINSQEKINTNSQMMSGTNSQDKISTNSQEKINTNSQEKINTKSQGISSTNSQENLVNSQEKINTRYQGMSSTNSHEKICIYSHENNVEKGEHDEITPRMIARSILCMFGIGDEETIMRYVTNDMKNLDDLYTKSLFCAHASYFAKKEFDLDLFNPENIDQVLEDYLDEGWALLIRIYLYIQNDEKIIEILPKLAEKRKLEVLHLVPLIANRQIIRNPIVFNSILKVIGSSVEDLINKELHTKPFKSRQQTIFQTVLNVVSLLPPFDSLIINGEKLLIPNIIVLLTKIGHSNVAGELGSRMSNLKTRLMAMKSLIDAGHFDTALSVGFDMGKVFEYITKHKVSEATQIMIDENFVKYTSWLYLNHKTDAITKVEQALTKQGRTREIQRMKKRFEDLESKKSQERIHIE</sequence>
<name>A2EUL1_TRIV3</name>
<dbReference type="PANTHER" id="PTHR15688">
    <property type="entry name" value="KINETOCHORE-ASSOCIATED PROTEIN 1"/>
    <property type="match status" value="1"/>
</dbReference>
<dbReference type="InterPro" id="IPR052802">
    <property type="entry name" value="KNTC1"/>
</dbReference>
<dbReference type="GO" id="GO:0005737">
    <property type="term" value="C:cytoplasm"/>
    <property type="evidence" value="ECO:0000318"/>
    <property type="project" value="GO_Central"/>
</dbReference>
<dbReference type="GO" id="GO:0005828">
    <property type="term" value="C:kinetochore microtubule"/>
    <property type="evidence" value="ECO:0000318"/>
    <property type="project" value="GO_Central"/>
</dbReference>
<dbReference type="SMR" id="A2EUL1"/>
<keyword evidence="4" id="KW-1185">Reference proteome</keyword>
<keyword evidence="1" id="KW-0175">Coiled coil</keyword>
<dbReference type="GO" id="GO:0007094">
    <property type="term" value="P:mitotic spindle assembly checkpoint signaling"/>
    <property type="evidence" value="ECO:0000318"/>
    <property type="project" value="GO_Central"/>
</dbReference>
<dbReference type="GO" id="GO:0000070">
    <property type="term" value="P:mitotic sister chromatid segregation"/>
    <property type="evidence" value="ECO:0000318"/>
    <property type="project" value="GO_Central"/>
</dbReference>
<dbReference type="GO" id="GO:1990423">
    <property type="term" value="C:RZZ complex"/>
    <property type="evidence" value="ECO:0000318"/>
    <property type="project" value="GO_Central"/>
</dbReference>
<reference evidence="3" key="1">
    <citation type="submission" date="2006-10" db="EMBL/GenBank/DDBJ databases">
        <authorList>
            <person name="Amadeo P."/>
            <person name="Zhao Q."/>
            <person name="Wortman J."/>
            <person name="Fraser-Liggett C."/>
            <person name="Carlton J."/>
        </authorList>
    </citation>
    <scope>NUCLEOTIDE SEQUENCE</scope>
    <source>
        <strain evidence="3">G3</strain>
    </source>
</reference>
<accession>A2EUL1</accession>
<proteinExistence type="predicted"/>
<feature type="region of interest" description="Disordered" evidence="2">
    <location>
        <begin position="924"/>
        <end position="970"/>
    </location>
</feature>